<dbReference type="EnsemblPlants" id="AET3Gv20075700.4">
    <property type="protein sequence ID" value="AET3Gv20075700.4"/>
    <property type="gene ID" value="AET3Gv20075700"/>
</dbReference>
<evidence type="ECO:0000313" key="1">
    <source>
        <dbReference type="EnsemblPlants" id="AET3Gv20075700.4"/>
    </source>
</evidence>
<reference evidence="1" key="5">
    <citation type="journal article" date="2021" name="G3 (Bethesda)">
        <title>Aegilops tauschii genome assembly Aet v5.0 features greater sequence contiguity and improved annotation.</title>
        <authorList>
            <person name="Wang L."/>
            <person name="Zhu T."/>
            <person name="Rodriguez J.C."/>
            <person name="Deal K.R."/>
            <person name="Dubcovsky J."/>
            <person name="McGuire P.E."/>
            <person name="Lux T."/>
            <person name="Spannagl M."/>
            <person name="Mayer K.F.X."/>
            <person name="Baldrich P."/>
            <person name="Meyers B.C."/>
            <person name="Huo N."/>
            <person name="Gu Y.Q."/>
            <person name="Zhou H."/>
            <person name="Devos K.M."/>
            <person name="Bennetzen J.L."/>
            <person name="Unver T."/>
            <person name="Budak H."/>
            <person name="Gulick P.J."/>
            <person name="Galiba G."/>
            <person name="Kalapos B."/>
            <person name="Nelson D.R."/>
            <person name="Li P."/>
            <person name="You F.M."/>
            <person name="Luo M.C."/>
            <person name="Dvorak J."/>
        </authorList>
    </citation>
    <scope>NUCLEOTIDE SEQUENCE [LARGE SCALE GENOMIC DNA]</scope>
    <source>
        <strain evidence="1">cv. AL8/78</strain>
    </source>
</reference>
<reference evidence="1" key="4">
    <citation type="submission" date="2019-03" db="UniProtKB">
        <authorList>
            <consortium name="EnsemblPlants"/>
        </authorList>
    </citation>
    <scope>IDENTIFICATION</scope>
</reference>
<reference evidence="1" key="3">
    <citation type="journal article" date="2017" name="Nature">
        <title>Genome sequence of the progenitor of the wheat D genome Aegilops tauschii.</title>
        <authorList>
            <person name="Luo M.C."/>
            <person name="Gu Y.Q."/>
            <person name="Puiu D."/>
            <person name="Wang H."/>
            <person name="Twardziok S.O."/>
            <person name="Deal K.R."/>
            <person name="Huo N."/>
            <person name="Zhu T."/>
            <person name="Wang L."/>
            <person name="Wang Y."/>
            <person name="McGuire P.E."/>
            <person name="Liu S."/>
            <person name="Long H."/>
            <person name="Ramasamy R.K."/>
            <person name="Rodriguez J.C."/>
            <person name="Van S.L."/>
            <person name="Yuan L."/>
            <person name="Wang Z."/>
            <person name="Xia Z."/>
            <person name="Xiao L."/>
            <person name="Anderson O.D."/>
            <person name="Ouyang S."/>
            <person name="Liang Y."/>
            <person name="Zimin A.V."/>
            <person name="Pertea G."/>
            <person name="Qi P."/>
            <person name="Bennetzen J.L."/>
            <person name="Dai X."/>
            <person name="Dawson M.W."/>
            <person name="Muller H.G."/>
            <person name="Kugler K."/>
            <person name="Rivarola-Duarte L."/>
            <person name="Spannagl M."/>
            <person name="Mayer K.F.X."/>
            <person name="Lu F.H."/>
            <person name="Bevan M.W."/>
            <person name="Leroy P."/>
            <person name="Li P."/>
            <person name="You F.M."/>
            <person name="Sun Q."/>
            <person name="Liu Z."/>
            <person name="Lyons E."/>
            <person name="Wicker T."/>
            <person name="Salzberg S.L."/>
            <person name="Devos K.M."/>
            <person name="Dvorak J."/>
        </authorList>
    </citation>
    <scope>NUCLEOTIDE SEQUENCE [LARGE SCALE GENOMIC DNA]</scope>
    <source>
        <strain evidence="1">cv. AL8/78</strain>
    </source>
</reference>
<accession>A0A453DTI3</accession>
<protein>
    <submittedName>
        <fullName evidence="1">Uncharacterized protein</fullName>
    </submittedName>
</protein>
<dbReference type="Gramene" id="AET3Gv20075700.4">
    <property type="protein sequence ID" value="AET3Gv20075700.4"/>
    <property type="gene ID" value="AET3Gv20075700"/>
</dbReference>
<reference evidence="2" key="1">
    <citation type="journal article" date="2014" name="Science">
        <title>Ancient hybridizations among the ancestral genomes of bread wheat.</title>
        <authorList>
            <consortium name="International Wheat Genome Sequencing Consortium,"/>
            <person name="Marcussen T."/>
            <person name="Sandve S.R."/>
            <person name="Heier L."/>
            <person name="Spannagl M."/>
            <person name="Pfeifer M."/>
            <person name="Jakobsen K.S."/>
            <person name="Wulff B.B."/>
            <person name="Steuernagel B."/>
            <person name="Mayer K.F."/>
            <person name="Olsen O.A."/>
        </authorList>
    </citation>
    <scope>NUCLEOTIDE SEQUENCE [LARGE SCALE GENOMIC DNA]</scope>
    <source>
        <strain evidence="2">cv. AL8/78</strain>
    </source>
</reference>
<proteinExistence type="predicted"/>
<dbReference type="AlphaFoldDB" id="A0A453DTI3"/>
<reference evidence="2" key="2">
    <citation type="journal article" date="2017" name="Nat. Plants">
        <title>The Aegilops tauschii genome reveals multiple impacts of transposons.</title>
        <authorList>
            <person name="Zhao G."/>
            <person name="Zou C."/>
            <person name="Li K."/>
            <person name="Wang K."/>
            <person name="Li T."/>
            <person name="Gao L."/>
            <person name="Zhang X."/>
            <person name="Wang H."/>
            <person name="Yang Z."/>
            <person name="Liu X."/>
            <person name="Jiang W."/>
            <person name="Mao L."/>
            <person name="Kong X."/>
            <person name="Jiao Y."/>
            <person name="Jia J."/>
        </authorList>
    </citation>
    <scope>NUCLEOTIDE SEQUENCE [LARGE SCALE GENOMIC DNA]</scope>
    <source>
        <strain evidence="2">cv. AL8/78</strain>
    </source>
</reference>
<evidence type="ECO:0000313" key="2">
    <source>
        <dbReference type="Proteomes" id="UP000015105"/>
    </source>
</evidence>
<name>A0A453DTI3_AEGTS</name>
<dbReference type="Proteomes" id="UP000015105">
    <property type="component" value="Chromosome 3D"/>
</dbReference>
<keyword evidence="2" id="KW-1185">Reference proteome</keyword>
<sequence>ADASCRAACRRTSQERSALDVGLHSHSSSRLCDEHTAPRRNAWERRLASRHACGMAYSEKRREREIGRRWRCHVGLK</sequence>
<organism evidence="1 2">
    <name type="scientific">Aegilops tauschii subsp. strangulata</name>
    <name type="common">Goatgrass</name>
    <dbReference type="NCBI Taxonomy" id="200361"/>
    <lineage>
        <taxon>Eukaryota</taxon>
        <taxon>Viridiplantae</taxon>
        <taxon>Streptophyta</taxon>
        <taxon>Embryophyta</taxon>
        <taxon>Tracheophyta</taxon>
        <taxon>Spermatophyta</taxon>
        <taxon>Magnoliopsida</taxon>
        <taxon>Liliopsida</taxon>
        <taxon>Poales</taxon>
        <taxon>Poaceae</taxon>
        <taxon>BOP clade</taxon>
        <taxon>Pooideae</taxon>
        <taxon>Triticodae</taxon>
        <taxon>Triticeae</taxon>
        <taxon>Triticinae</taxon>
        <taxon>Aegilops</taxon>
    </lineage>
</organism>